<feature type="region of interest" description="Disordered" evidence="1">
    <location>
        <begin position="62"/>
        <end position="106"/>
    </location>
</feature>
<proteinExistence type="predicted"/>
<organism evidence="2">
    <name type="scientific">Torreya virus 1</name>
    <dbReference type="NCBI Taxonomy" id="2977995"/>
    <lineage>
        <taxon>Viruses</taxon>
        <taxon>Riboviria</taxon>
        <taxon>Orthornavirae</taxon>
        <taxon>Negarnaviricota</taxon>
        <taxon>Haploviricotina</taxon>
        <taxon>Monjiviricetes</taxon>
        <taxon>Mononegavirales</taxon>
        <taxon>Rhabdoviridae</taxon>
        <taxon>Betarhabdovirinae</taxon>
        <taxon>Betagymnorhavirus</taxon>
        <taxon>Betagymnorhavirus torreyae</taxon>
    </lineage>
</organism>
<feature type="region of interest" description="Disordered" evidence="1">
    <location>
        <begin position="215"/>
        <end position="244"/>
    </location>
</feature>
<reference evidence="2" key="1">
    <citation type="journal article" date="2022" name="bioRxiv">
        <title>Unlocking the hidden genetic diversity of varicosaviruses, the neglected plant rhabdoviruses.</title>
        <authorList>
            <person name="Bejerman N."/>
            <person name="Dietzgen R.G."/>
            <person name="Debat H."/>
        </authorList>
    </citation>
    <scope>NUCLEOTIDE SEQUENCE</scope>
</reference>
<sequence length="339" mass="37923">MDPKVVISGVEEFANIGQPAPSEIKSLTPEQIRAALESAGDFSDSIDFQTPFVAENQRIEGEQEQLVSSGLSTKSPSVQMSDEENPLEGEDKEDNEKRGEHSVTRPKVSEEVYYESDLPDLILMLSSQGHYMGRDDIECLSSFLKATAGSTLSGLQGLLFGRHAQRDHSVISMGRIIDDLSSVVENLKVQNRSLTSQTTVMKDQMLSMISAIPSKGEEHKAKESNIPERTGTEKRKTKQKPRQNIQEVRNPVIAYPHGEPIDEQISQIKGYDQFSRDVSLVNYGYVPHIFLDVYNISEVDYQIATRGMPHSVEGIRKEFATDEEAREKLEEIIAKFMDA</sequence>
<dbReference type="EMBL" id="BK061818">
    <property type="protein sequence ID" value="DAZ90851.1"/>
    <property type="molecule type" value="Viral_cRNA"/>
</dbReference>
<protein>
    <submittedName>
        <fullName evidence="2">Protein 2</fullName>
    </submittedName>
</protein>
<evidence type="ECO:0000313" key="2">
    <source>
        <dbReference type="EMBL" id="DAZ90851.1"/>
    </source>
</evidence>
<feature type="compositionally biased region" description="Acidic residues" evidence="1">
    <location>
        <begin position="81"/>
        <end position="93"/>
    </location>
</feature>
<feature type="compositionally biased region" description="Polar residues" evidence="1">
    <location>
        <begin position="65"/>
        <end position="80"/>
    </location>
</feature>
<accession>A0A9N6YJL1</accession>
<evidence type="ECO:0000256" key="1">
    <source>
        <dbReference type="SAM" id="MobiDB-lite"/>
    </source>
</evidence>
<feature type="compositionally biased region" description="Basic and acidic residues" evidence="1">
    <location>
        <begin position="94"/>
        <end position="106"/>
    </location>
</feature>
<feature type="compositionally biased region" description="Basic and acidic residues" evidence="1">
    <location>
        <begin position="215"/>
        <end position="234"/>
    </location>
</feature>
<name>A0A9N6YJL1_9RHAB</name>